<accession>A0A4R2B571</accession>
<dbReference type="PROSITE" id="PS00061">
    <property type="entry name" value="ADH_SHORT"/>
    <property type="match status" value="1"/>
</dbReference>
<protein>
    <submittedName>
        <fullName evidence="3">3-oxoacyl-[acyl-carrier protein] reductase</fullName>
    </submittedName>
</protein>
<evidence type="ECO:0000313" key="4">
    <source>
        <dbReference type="Proteomes" id="UP000295689"/>
    </source>
</evidence>
<keyword evidence="2" id="KW-0560">Oxidoreductase</keyword>
<dbReference type="RefSeq" id="WP_132011067.1">
    <property type="nucleotide sequence ID" value="NZ_JABUHM010000012.1"/>
</dbReference>
<dbReference type="Gene3D" id="3.40.50.720">
    <property type="entry name" value="NAD(P)-binding Rossmann-like Domain"/>
    <property type="match status" value="1"/>
</dbReference>
<organism evidence="3 4">
    <name type="scientific">Mesobacillus foraminis</name>
    <dbReference type="NCBI Taxonomy" id="279826"/>
    <lineage>
        <taxon>Bacteria</taxon>
        <taxon>Bacillati</taxon>
        <taxon>Bacillota</taxon>
        <taxon>Bacilli</taxon>
        <taxon>Bacillales</taxon>
        <taxon>Bacillaceae</taxon>
        <taxon>Mesobacillus</taxon>
    </lineage>
</organism>
<sequence>MNSTVQNKLALITGASNPKDIGTAICRKLASHGINIFFTHWNAQPAWIEKFQHEMTEMGIQCGNIGIDLSNADAAYQILDHVQTKMGFPSILVNNAAHSTSDGYLELDANTLDQHYYVNMRSTFLLCADFARRFKKNGLNNGRIINMTSGQDLGPMPGELAYAATKGAITAFTKSLSSEVAPLGITVNAVNPGPTDSTWMNDEIREHLVSKFPTGRIGQPEDAARIIAFLVSDEAEWITGQIFHSEGGFNRG</sequence>
<dbReference type="PANTHER" id="PTHR48107:SF7">
    <property type="entry name" value="RE15974P"/>
    <property type="match status" value="1"/>
</dbReference>
<dbReference type="NCBIfam" id="NF009389">
    <property type="entry name" value="PRK12748.1"/>
    <property type="match status" value="1"/>
</dbReference>
<reference evidence="3 4" key="1">
    <citation type="journal article" date="2015" name="Stand. Genomic Sci.">
        <title>Genomic Encyclopedia of Bacterial and Archaeal Type Strains, Phase III: the genomes of soil and plant-associated and newly described type strains.</title>
        <authorList>
            <person name="Whitman W.B."/>
            <person name="Woyke T."/>
            <person name="Klenk H.P."/>
            <person name="Zhou Y."/>
            <person name="Lilburn T.G."/>
            <person name="Beck B.J."/>
            <person name="De Vos P."/>
            <person name="Vandamme P."/>
            <person name="Eisen J.A."/>
            <person name="Garrity G."/>
            <person name="Hugenholtz P."/>
            <person name="Kyrpides N.C."/>
        </authorList>
    </citation>
    <scope>NUCLEOTIDE SEQUENCE [LARGE SCALE GENOMIC DNA]</scope>
    <source>
        <strain evidence="3 4">CV53</strain>
    </source>
</reference>
<dbReference type="InterPro" id="IPR020904">
    <property type="entry name" value="Sc_DH/Rdtase_CS"/>
</dbReference>
<dbReference type="EMBL" id="SLVV01000014">
    <property type="protein sequence ID" value="TCN20449.1"/>
    <property type="molecule type" value="Genomic_DNA"/>
</dbReference>
<evidence type="ECO:0000313" key="3">
    <source>
        <dbReference type="EMBL" id="TCN20449.1"/>
    </source>
</evidence>
<name>A0A4R2B571_9BACI</name>
<evidence type="ECO:0000256" key="2">
    <source>
        <dbReference type="ARBA" id="ARBA00023002"/>
    </source>
</evidence>
<dbReference type="AlphaFoldDB" id="A0A4R2B571"/>
<evidence type="ECO:0000256" key="1">
    <source>
        <dbReference type="ARBA" id="ARBA00006484"/>
    </source>
</evidence>
<comment type="caution">
    <text evidence="3">The sequence shown here is derived from an EMBL/GenBank/DDBJ whole genome shotgun (WGS) entry which is preliminary data.</text>
</comment>
<dbReference type="InterPro" id="IPR002347">
    <property type="entry name" value="SDR_fam"/>
</dbReference>
<dbReference type="CDD" id="cd05233">
    <property type="entry name" value="SDR_c"/>
    <property type="match status" value="1"/>
</dbReference>
<dbReference type="PANTHER" id="PTHR48107">
    <property type="entry name" value="NADPH-DEPENDENT ALDEHYDE REDUCTASE-LIKE PROTEIN, CHLOROPLASTIC-RELATED"/>
    <property type="match status" value="1"/>
</dbReference>
<dbReference type="PRINTS" id="PR00080">
    <property type="entry name" value="SDRFAMILY"/>
</dbReference>
<dbReference type="Proteomes" id="UP000295689">
    <property type="component" value="Unassembled WGS sequence"/>
</dbReference>
<dbReference type="PRINTS" id="PR00081">
    <property type="entry name" value="GDHRDH"/>
</dbReference>
<dbReference type="SUPFAM" id="SSF51735">
    <property type="entry name" value="NAD(P)-binding Rossmann-fold domains"/>
    <property type="match status" value="1"/>
</dbReference>
<dbReference type="InterPro" id="IPR036291">
    <property type="entry name" value="NAD(P)-bd_dom_sf"/>
</dbReference>
<dbReference type="Pfam" id="PF13561">
    <property type="entry name" value="adh_short_C2"/>
    <property type="match status" value="1"/>
</dbReference>
<proteinExistence type="inferred from homology"/>
<comment type="similarity">
    <text evidence="1">Belongs to the short-chain dehydrogenases/reductases (SDR) family.</text>
</comment>
<gene>
    <name evidence="3" type="ORF">EV146_11468</name>
</gene>
<keyword evidence="4" id="KW-1185">Reference proteome</keyword>
<dbReference type="GO" id="GO:0016614">
    <property type="term" value="F:oxidoreductase activity, acting on CH-OH group of donors"/>
    <property type="evidence" value="ECO:0007669"/>
    <property type="project" value="UniProtKB-ARBA"/>
</dbReference>